<dbReference type="GO" id="GO:0042602">
    <property type="term" value="F:riboflavin reductase (NADPH) activity"/>
    <property type="evidence" value="ECO:0007669"/>
    <property type="project" value="TreeGrafter"/>
</dbReference>
<evidence type="ECO:0000313" key="4">
    <source>
        <dbReference type="Proteomes" id="UP001143463"/>
    </source>
</evidence>
<dbReference type="EMBL" id="BSFQ01000003">
    <property type="protein sequence ID" value="GLL09801.1"/>
    <property type="molecule type" value="Genomic_DNA"/>
</dbReference>
<dbReference type="InterPro" id="IPR012349">
    <property type="entry name" value="Split_barrel_FMN-bd"/>
</dbReference>
<feature type="domain" description="Flavin reductase like" evidence="2">
    <location>
        <begin position="18"/>
        <end position="159"/>
    </location>
</feature>
<dbReference type="SUPFAM" id="SSF50475">
    <property type="entry name" value="FMN-binding split barrel"/>
    <property type="match status" value="1"/>
</dbReference>
<gene>
    <name evidence="3" type="ORF">GCM10017577_09410</name>
</gene>
<dbReference type="SMART" id="SM00903">
    <property type="entry name" value="Flavin_Reduct"/>
    <property type="match status" value="1"/>
</dbReference>
<dbReference type="Gene3D" id="2.30.110.10">
    <property type="entry name" value="Electron Transport, Fmn-binding Protein, Chain A"/>
    <property type="match status" value="1"/>
</dbReference>
<dbReference type="Proteomes" id="UP001143463">
    <property type="component" value="Unassembled WGS sequence"/>
</dbReference>
<proteinExistence type="predicted"/>
<reference evidence="3" key="2">
    <citation type="submission" date="2023-01" db="EMBL/GenBank/DDBJ databases">
        <authorList>
            <person name="Sun Q."/>
            <person name="Evtushenko L."/>
        </authorList>
    </citation>
    <scope>NUCLEOTIDE SEQUENCE</scope>
    <source>
        <strain evidence="3">VKM Ac-1069</strain>
    </source>
</reference>
<keyword evidence="4" id="KW-1185">Reference proteome</keyword>
<protein>
    <recommendedName>
        <fullName evidence="2">Flavin reductase like domain-containing protein</fullName>
    </recommendedName>
</protein>
<dbReference type="InterPro" id="IPR050268">
    <property type="entry name" value="NADH-dep_flavin_reductase"/>
</dbReference>
<name>A0A9W6L094_9PSEU</name>
<dbReference type="InterPro" id="IPR002563">
    <property type="entry name" value="Flavin_Rdtase-like_dom"/>
</dbReference>
<dbReference type="PANTHER" id="PTHR30466">
    <property type="entry name" value="FLAVIN REDUCTASE"/>
    <property type="match status" value="1"/>
</dbReference>
<dbReference type="AlphaFoldDB" id="A0A9W6L094"/>
<evidence type="ECO:0000256" key="1">
    <source>
        <dbReference type="ARBA" id="ARBA00023002"/>
    </source>
</evidence>
<evidence type="ECO:0000313" key="3">
    <source>
        <dbReference type="EMBL" id="GLL09801.1"/>
    </source>
</evidence>
<keyword evidence="1" id="KW-0560">Oxidoreductase</keyword>
<reference evidence="3" key="1">
    <citation type="journal article" date="2014" name="Int. J. Syst. Evol. Microbiol.">
        <title>Complete genome sequence of Corynebacterium casei LMG S-19264T (=DSM 44701T), isolated from a smear-ripened cheese.</title>
        <authorList>
            <consortium name="US DOE Joint Genome Institute (JGI-PGF)"/>
            <person name="Walter F."/>
            <person name="Albersmeier A."/>
            <person name="Kalinowski J."/>
            <person name="Ruckert C."/>
        </authorList>
    </citation>
    <scope>NUCLEOTIDE SEQUENCE</scope>
    <source>
        <strain evidence="3">VKM Ac-1069</strain>
    </source>
</reference>
<dbReference type="RefSeq" id="WP_051737174.1">
    <property type="nucleotide sequence ID" value="NZ_BAAAUZ010000011.1"/>
</dbReference>
<accession>A0A9W6L094</accession>
<dbReference type="PANTHER" id="PTHR30466:SF1">
    <property type="entry name" value="FMN REDUCTASE (NADH) RUTF"/>
    <property type="match status" value="1"/>
</dbReference>
<evidence type="ECO:0000259" key="2">
    <source>
        <dbReference type="SMART" id="SM00903"/>
    </source>
</evidence>
<dbReference type="Pfam" id="PF01613">
    <property type="entry name" value="Flavin_Reduct"/>
    <property type="match status" value="1"/>
</dbReference>
<dbReference type="GO" id="GO:0010181">
    <property type="term" value="F:FMN binding"/>
    <property type="evidence" value="ECO:0007669"/>
    <property type="project" value="InterPro"/>
</dbReference>
<organism evidence="3 4">
    <name type="scientific">Pseudonocardia halophobica</name>
    <dbReference type="NCBI Taxonomy" id="29401"/>
    <lineage>
        <taxon>Bacteria</taxon>
        <taxon>Bacillati</taxon>
        <taxon>Actinomycetota</taxon>
        <taxon>Actinomycetes</taxon>
        <taxon>Pseudonocardiales</taxon>
        <taxon>Pseudonocardiaceae</taxon>
        <taxon>Pseudonocardia</taxon>
    </lineage>
</organism>
<sequence>MTGGGMDDQLQESFLEVMAGVCTPVTVITALDGERPHGTTVSAFASLSLQPAMVMIALDERSDLLAIVRREGRFGVNVLASEQAGLASRFAAKGVEKFDGVEWTARAGLPSLEAASGWLACETSDFVAGGDHTVVLGRVVNAAASMASPLIYHRRVFGTHSALGA</sequence>
<comment type="caution">
    <text evidence="3">The sequence shown here is derived from an EMBL/GenBank/DDBJ whole genome shotgun (WGS) entry which is preliminary data.</text>
</comment>